<dbReference type="AlphaFoldDB" id="A0AAD7UD06"/>
<dbReference type="Proteomes" id="UP001230188">
    <property type="component" value="Unassembled WGS sequence"/>
</dbReference>
<feature type="region of interest" description="Disordered" evidence="1">
    <location>
        <begin position="233"/>
        <end position="257"/>
    </location>
</feature>
<reference evidence="3" key="1">
    <citation type="submission" date="2023-01" db="EMBL/GenBank/DDBJ databases">
        <title>Metagenome sequencing of chrysophaentin producing Chrysophaeum taylorii.</title>
        <authorList>
            <person name="Davison J."/>
            <person name="Bewley C."/>
        </authorList>
    </citation>
    <scope>NUCLEOTIDE SEQUENCE</scope>
    <source>
        <strain evidence="3">NIES-1699</strain>
    </source>
</reference>
<evidence type="ECO:0000313" key="4">
    <source>
        <dbReference type="Proteomes" id="UP001230188"/>
    </source>
</evidence>
<sequence length="430" mass="48625">MEEILREVGKKKEIHEEAWAAVNRWILEKMRRRKGAHVPQFARFSWQIVGKETARPVFFLTESCCRAHGLPYDRRGEPRVVACAELDYSTVALRHSTKLTKDTMFWALRDITRALGARLATREVKVKTSVGVLARDLKGTISFAFDSEALRPPLLPSIAEAKTEEVAEEPVPAKEEEGIPTQEDEPTKPAREEEEEEEEIEGVIKPRVPAGAIGQAYERCVAEVEAAAARRAAEERQLEERTKRDEAEDRRRLEEKKKMAKEVQTFLVSQMKAPEAKKTPLTTPPRGPRCVADALNQPTRAEQLPGPIKLRAITGGATRGRATKLSSLQIKGDLEAQIAANESNFRKKRDEALDEERRFIAHVADEILRLKRLERTKKATQTSKMLEAWEVGRRLNNLRRLADAGKLSAGFDTRTLFLGDTFRLPPNKLQ</sequence>
<dbReference type="PANTHER" id="PTHR14362:SF2">
    <property type="entry name" value="COILED-COIL DOMAIN-CONTAINING PROTEIN 81"/>
    <property type="match status" value="1"/>
</dbReference>
<evidence type="ECO:0000259" key="2">
    <source>
        <dbReference type="Pfam" id="PF14908"/>
    </source>
</evidence>
<feature type="domain" description="CCDC81 HU" evidence="2">
    <location>
        <begin position="16"/>
        <end position="70"/>
    </location>
</feature>
<dbReference type="GO" id="GO:0005815">
    <property type="term" value="C:microtubule organizing center"/>
    <property type="evidence" value="ECO:0007669"/>
    <property type="project" value="TreeGrafter"/>
</dbReference>
<evidence type="ECO:0000256" key="1">
    <source>
        <dbReference type="SAM" id="MobiDB-lite"/>
    </source>
</evidence>
<organism evidence="3 4">
    <name type="scientific">Chrysophaeum taylorii</name>
    <dbReference type="NCBI Taxonomy" id="2483200"/>
    <lineage>
        <taxon>Eukaryota</taxon>
        <taxon>Sar</taxon>
        <taxon>Stramenopiles</taxon>
        <taxon>Ochrophyta</taxon>
        <taxon>Pelagophyceae</taxon>
        <taxon>Pelagomonadales</taxon>
        <taxon>Pelagomonadaceae</taxon>
        <taxon>Chrysophaeum</taxon>
    </lineage>
</organism>
<keyword evidence="4" id="KW-1185">Reference proteome</keyword>
<dbReference type="InterPro" id="IPR028034">
    <property type="entry name" value="HU-CCDC81"/>
</dbReference>
<accession>A0AAD7UD06</accession>
<proteinExistence type="predicted"/>
<dbReference type="PANTHER" id="PTHR14362">
    <property type="entry name" value="COILED-COIL DOMAIN-CONTAINING PROTEIN 81"/>
    <property type="match status" value="1"/>
</dbReference>
<dbReference type="EMBL" id="JAQMWT010000437">
    <property type="protein sequence ID" value="KAJ8601339.1"/>
    <property type="molecule type" value="Genomic_DNA"/>
</dbReference>
<protein>
    <recommendedName>
        <fullName evidence="2">CCDC81 HU domain-containing protein</fullName>
    </recommendedName>
</protein>
<dbReference type="Pfam" id="PF14908">
    <property type="entry name" value="HU-CCDC81_euk_1"/>
    <property type="match status" value="1"/>
</dbReference>
<feature type="region of interest" description="Disordered" evidence="1">
    <location>
        <begin position="163"/>
        <end position="201"/>
    </location>
</feature>
<feature type="compositionally biased region" description="Basic and acidic residues" evidence="1">
    <location>
        <begin position="163"/>
        <end position="177"/>
    </location>
</feature>
<gene>
    <name evidence="3" type="ORF">CTAYLR_009756</name>
</gene>
<dbReference type="InterPro" id="IPR026295">
    <property type="entry name" value="CCD81"/>
</dbReference>
<name>A0AAD7UD06_9STRA</name>
<comment type="caution">
    <text evidence="3">The sequence shown here is derived from an EMBL/GenBank/DDBJ whole genome shotgun (WGS) entry which is preliminary data.</text>
</comment>
<feature type="compositionally biased region" description="Acidic residues" evidence="1">
    <location>
        <begin position="192"/>
        <end position="201"/>
    </location>
</feature>
<evidence type="ECO:0000313" key="3">
    <source>
        <dbReference type="EMBL" id="KAJ8601339.1"/>
    </source>
</evidence>